<name>A0A2S0NCD3_9HYPH</name>
<feature type="region of interest" description="Disordered" evidence="1">
    <location>
        <begin position="275"/>
        <end position="311"/>
    </location>
</feature>
<feature type="compositionally biased region" description="Basic and acidic residues" evidence="1">
    <location>
        <begin position="467"/>
        <end position="480"/>
    </location>
</feature>
<evidence type="ECO:0000256" key="1">
    <source>
        <dbReference type="SAM" id="MobiDB-lite"/>
    </source>
</evidence>
<dbReference type="InterPro" id="IPR038610">
    <property type="entry name" value="FliK-like_C_sf"/>
</dbReference>
<gene>
    <name evidence="3" type="ORF">C6569_12480</name>
</gene>
<organism evidence="3 4">
    <name type="scientific">Phreatobacter cathodiphilus</name>
    <dbReference type="NCBI Taxonomy" id="1868589"/>
    <lineage>
        <taxon>Bacteria</taxon>
        <taxon>Pseudomonadati</taxon>
        <taxon>Pseudomonadota</taxon>
        <taxon>Alphaproteobacteria</taxon>
        <taxon>Hyphomicrobiales</taxon>
        <taxon>Phreatobacteraceae</taxon>
        <taxon>Phreatobacter</taxon>
    </lineage>
</organism>
<dbReference type="AlphaFoldDB" id="A0A2S0NCD3"/>
<dbReference type="Gene3D" id="3.30.750.140">
    <property type="match status" value="1"/>
</dbReference>
<protein>
    <recommendedName>
        <fullName evidence="2">Flagellar hook-length control protein-like C-terminal domain-containing protein</fullName>
    </recommendedName>
</protein>
<evidence type="ECO:0000313" key="4">
    <source>
        <dbReference type="Proteomes" id="UP000237889"/>
    </source>
</evidence>
<sequence length="480" mass="48856">MAPVEPVQLHAALEAVGARPGEAVAARVAAMLADGMARLAVGTGTLDVKTSQPLVPGTEVTLTVERGGQGVRITLAEPAAAAPRAAPALAAAAAPAAAPLTAPAPPPAGTVAAALVDLLARGLVAPAAPRLADGAQVALAARASSDPAHQAESAEDGASPPKALREALVQGVRAAAGRQDSMAGLFADLTAVAQGRTRTPIPPAVARAMAEVLGFRVPAETLATPAGLAAALADAGTQLEARLAALPPGMPLPPDLKASLQRLQTALAGWTAELDPAEGQGVPKPAGHERPPLRGALPHGQPARDSLLGPASTPAEVAGLLTERTEAALSRITLLQAASLPDTREVVRPEPLALATVEVPMRVGVETAVVQFQIQRDRDEPEEGPAAPRKGGDWTMRFSLDAEPLGPIHAAVRWHDGRVGIQLWAERQGVAAALDAQRAGLSDALAASAFTIDRLTIAAGAPPDPRQPSERPRHRLDRSS</sequence>
<reference evidence="3 4" key="1">
    <citation type="submission" date="2018-03" db="EMBL/GenBank/DDBJ databases">
        <title>Genome sequencing of Phreatobacter sp.</title>
        <authorList>
            <person name="Kim S.-J."/>
            <person name="Heo J."/>
            <person name="Kwon S.-W."/>
        </authorList>
    </citation>
    <scope>NUCLEOTIDE SEQUENCE [LARGE SCALE GENOMIC DNA]</scope>
    <source>
        <strain evidence="3 4">S-12</strain>
    </source>
</reference>
<feature type="domain" description="Flagellar hook-length control protein-like C-terminal" evidence="2">
    <location>
        <begin position="388"/>
        <end position="464"/>
    </location>
</feature>
<keyword evidence="4" id="KW-1185">Reference proteome</keyword>
<dbReference type="Proteomes" id="UP000237889">
    <property type="component" value="Chromosome"/>
</dbReference>
<feature type="region of interest" description="Disordered" evidence="1">
    <location>
        <begin position="457"/>
        <end position="480"/>
    </location>
</feature>
<dbReference type="KEGG" id="phr:C6569_12480"/>
<evidence type="ECO:0000259" key="2">
    <source>
        <dbReference type="Pfam" id="PF02120"/>
    </source>
</evidence>
<accession>A0A2S0NCD3</accession>
<dbReference type="InterPro" id="IPR021136">
    <property type="entry name" value="Flagellar_hook_control-like_C"/>
</dbReference>
<dbReference type="EMBL" id="CP027668">
    <property type="protein sequence ID" value="AVO45818.1"/>
    <property type="molecule type" value="Genomic_DNA"/>
</dbReference>
<dbReference type="Pfam" id="PF02120">
    <property type="entry name" value="Flg_hook"/>
    <property type="match status" value="1"/>
</dbReference>
<proteinExistence type="predicted"/>
<evidence type="ECO:0000313" key="3">
    <source>
        <dbReference type="EMBL" id="AVO45818.1"/>
    </source>
</evidence>